<dbReference type="Gene3D" id="3.80.10.10">
    <property type="entry name" value="Ribonuclease Inhibitor"/>
    <property type="match status" value="2"/>
</dbReference>
<keyword evidence="2" id="KW-0677">Repeat</keyword>
<evidence type="ECO:0000256" key="2">
    <source>
        <dbReference type="ARBA" id="ARBA00022737"/>
    </source>
</evidence>
<dbReference type="InterPro" id="IPR001611">
    <property type="entry name" value="Leu-rich_rpt"/>
</dbReference>
<evidence type="ECO:0000256" key="1">
    <source>
        <dbReference type="ARBA" id="ARBA00022614"/>
    </source>
</evidence>
<dbReference type="Pfam" id="PF00560">
    <property type="entry name" value="LRR_1"/>
    <property type="match status" value="2"/>
</dbReference>
<dbReference type="InterPro" id="IPR003591">
    <property type="entry name" value="Leu-rich_rpt_typical-subtyp"/>
</dbReference>
<evidence type="ECO:0000313" key="4">
    <source>
        <dbReference type="Proteomes" id="UP001189624"/>
    </source>
</evidence>
<dbReference type="SUPFAM" id="SSF52058">
    <property type="entry name" value="L domain-like"/>
    <property type="match status" value="1"/>
</dbReference>
<sequence>MEESDPSLYALTNSGSIPIQLGNLTQLQTLFLYDNSLTGSIPSTLGQMKNLRYLFLYSNELDGNWKANNSNNIDSLILYSNELEGNIPTELGNLTKLRQLYLSWNLLTTSIPPTFGRLEKTDIPSTKNIHHQVVVKVFHYIRQIL</sequence>
<keyword evidence="1" id="KW-0433">Leucine-rich repeat</keyword>
<dbReference type="InterPro" id="IPR025875">
    <property type="entry name" value="Leu-rich_rpt_4"/>
</dbReference>
<dbReference type="SMART" id="SM00369">
    <property type="entry name" value="LRR_TYP"/>
    <property type="match status" value="2"/>
</dbReference>
<dbReference type="PANTHER" id="PTHR46662:SF89">
    <property type="entry name" value="MDIS1-INTERACTING RECEPTOR LIKE KINASE 2-LIKE"/>
    <property type="match status" value="1"/>
</dbReference>
<protein>
    <submittedName>
        <fullName evidence="3">Uncharacterized protein</fullName>
    </submittedName>
</protein>
<accession>A0AA86ST30</accession>
<name>A0AA86ST30_9FABA</name>
<dbReference type="Pfam" id="PF12799">
    <property type="entry name" value="LRR_4"/>
    <property type="match status" value="1"/>
</dbReference>
<dbReference type="AlphaFoldDB" id="A0AA86ST30"/>
<dbReference type="EMBL" id="OY731401">
    <property type="protein sequence ID" value="CAJ1949800.1"/>
    <property type="molecule type" value="Genomic_DNA"/>
</dbReference>
<proteinExistence type="predicted"/>
<organism evidence="3 4">
    <name type="scientific">Sphenostylis stenocarpa</name>
    <dbReference type="NCBI Taxonomy" id="92480"/>
    <lineage>
        <taxon>Eukaryota</taxon>
        <taxon>Viridiplantae</taxon>
        <taxon>Streptophyta</taxon>
        <taxon>Embryophyta</taxon>
        <taxon>Tracheophyta</taxon>
        <taxon>Spermatophyta</taxon>
        <taxon>Magnoliopsida</taxon>
        <taxon>eudicotyledons</taxon>
        <taxon>Gunneridae</taxon>
        <taxon>Pentapetalae</taxon>
        <taxon>rosids</taxon>
        <taxon>fabids</taxon>
        <taxon>Fabales</taxon>
        <taxon>Fabaceae</taxon>
        <taxon>Papilionoideae</taxon>
        <taxon>50 kb inversion clade</taxon>
        <taxon>NPAAA clade</taxon>
        <taxon>indigoferoid/millettioid clade</taxon>
        <taxon>Phaseoleae</taxon>
        <taxon>Sphenostylis</taxon>
    </lineage>
</organism>
<reference evidence="3" key="1">
    <citation type="submission" date="2023-10" db="EMBL/GenBank/DDBJ databases">
        <authorList>
            <person name="Domelevo Entfellner J.-B."/>
        </authorList>
    </citation>
    <scope>NUCLEOTIDE SEQUENCE</scope>
</reference>
<dbReference type="Proteomes" id="UP001189624">
    <property type="component" value="Chromosome 4"/>
</dbReference>
<keyword evidence="4" id="KW-1185">Reference proteome</keyword>
<gene>
    <name evidence="3" type="ORF">AYBTSS11_LOCUS13905</name>
</gene>
<dbReference type="PANTHER" id="PTHR46662">
    <property type="entry name" value="DI-GLUCOSE BINDING PROTEIN WITH LEUCINE-RICH REPEAT DOMAIN-CONTAINING PROTEIN"/>
    <property type="match status" value="1"/>
</dbReference>
<dbReference type="Gramene" id="rna-AYBTSS11_LOCUS13905">
    <property type="protein sequence ID" value="CAJ1949800.1"/>
    <property type="gene ID" value="gene-AYBTSS11_LOCUS13905"/>
</dbReference>
<evidence type="ECO:0000313" key="3">
    <source>
        <dbReference type="EMBL" id="CAJ1949800.1"/>
    </source>
</evidence>
<dbReference type="InterPro" id="IPR032675">
    <property type="entry name" value="LRR_dom_sf"/>
</dbReference>